<evidence type="ECO:0000259" key="5">
    <source>
        <dbReference type="PROSITE" id="PS50040"/>
    </source>
</evidence>
<dbReference type="CDD" id="cd03181">
    <property type="entry name" value="GST_C_EF1Bgamma_like"/>
    <property type="match status" value="1"/>
</dbReference>
<dbReference type="eggNOG" id="KOG1627">
    <property type="taxonomic scope" value="Eukaryota"/>
</dbReference>
<dbReference type="OrthoDB" id="249703at2759"/>
<dbReference type="Pfam" id="PF02798">
    <property type="entry name" value="GST_N"/>
    <property type="match status" value="1"/>
</dbReference>
<dbReference type="SUPFAM" id="SSF47616">
    <property type="entry name" value="GST C-terminal domain-like"/>
    <property type="match status" value="1"/>
</dbReference>
<dbReference type="Gene3D" id="3.40.30.10">
    <property type="entry name" value="Glutaredoxin"/>
    <property type="match status" value="1"/>
</dbReference>
<dbReference type="PROSITE" id="PS50040">
    <property type="entry name" value="EF1G_C"/>
    <property type="match status" value="1"/>
</dbReference>
<dbReference type="InterPro" id="IPR004045">
    <property type="entry name" value="Glutathione_S-Trfase_N"/>
</dbReference>
<accession>R4XIZ5</accession>
<organism evidence="8 9">
    <name type="scientific">Taphrina deformans (strain PYCC 5710 / ATCC 11124 / CBS 356.35 / IMI 108563 / JCM 9778 / NBRC 8474)</name>
    <name type="common">Peach leaf curl fungus</name>
    <name type="synonym">Lalaria deformans</name>
    <dbReference type="NCBI Taxonomy" id="1097556"/>
    <lineage>
        <taxon>Eukaryota</taxon>
        <taxon>Fungi</taxon>
        <taxon>Dikarya</taxon>
        <taxon>Ascomycota</taxon>
        <taxon>Taphrinomycotina</taxon>
        <taxon>Taphrinomycetes</taxon>
        <taxon>Taphrinales</taxon>
        <taxon>Taphrinaceae</taxon>
        <taxon>Taphrina</taxon>
    </lineage>
</organism>
<dbReference type="AlphaFoldDB" id="R4XIZ5"/>
<reference evidence="8 9" key="1">
    <citation type="journal article" date="2013" name="MBio">
        <title>Genome sequencing of the plant pathogen Taphrina deformans, the causal agent of peach leaf curl.</title>
        <authorList>
            <person name="Cisse O.H."/>
            <person name="Almeida J.M.G.C.F."/>
            <person name="Fonseca A."/>
            <person name="Kumar A.A."/>
            <person name="Salojaervi J."/>
            <person name="Overmyer K."/>
            <person name="Hauser P.M."/>
            <person name="Pagni M."/>
        </authorList>
    </citation>
    <scope>NUCLEOTIDE SEQUENCE [LARGE SCALE GENOMIC DNA]</scope>
    <source>
        <strain evidence="9">PYCC 5710 / ATCC 11124 / CBS 356.35 / IMI 108563 / JCM 9778 / NBRC 8474</strain>
    </source>
</reference>
<dbReference type="EMBL" id="CAHR02000141">
    <property type="protein sequence ID" value="CCG83345.1"/>
    <property type="molecule type" value="Genomic_DNA"/>
</dbReference>
<dbReference type="InterPro" id="IPR036282">
    <property type="entry name" value="Glutathione-S-Trfase_C_sf"/>
</dbReference>
<dbReference type="InterPro" id="IPR036433">
    <property type="entry name" value="EF1B_G_C_sf"/>
</dbReference>
<evidence type="ECO:0000259" key="7">
    <source>
        <dbReference type="PROSITE" id="PS50405"/>
    </source>
</evidence>
<keyword evidence="2 3" id="KW-0648">Protein biosynthesis</keyword>
<dbReference type="FunFam" id="1.20.1050.10:FF:000006">
    <property type="entry name" value="Elongation factor 1 gamma"/>
    <property type="match status" value="1"/>
</dbReference>
<evidence type="ECO:0000259" key="6">
    <source>
        <dbReference type="PROSITE" id="PS50404"/>
    </source>
</evidence>
<evidence type="ECO:0000313" key="9">
    <source>
        <dbReference type="Proteomes" id="UP000013776"/>
    </source>
</evidence>
<proteinExistence type="predicted"/>
<dbReference type="PANTHER" id="PTHR43986:SF1">
    <property type="entry name" value="ELONGATION FACTOR 1-GAMMA"/>
    <property type="match status" value="1"/>
</dbReference>
<dbReference type="SMART" id="SM01183">
    <property type="entry name" value="EF1G"/>
    <property type="match status" value="1"/>
</dbReference>
<protein>
    <submittedName>
        <fullName evidence="8">Elongation factor 1-gamma</fullName>
    </submittedName>
</protein>
<evidence type="ECO:0000256" key="2">
    <source>
        <dbReference type="ARBA" id="ARBA00022917"/>
    </source>
</evidence>
<dbReference type="PROSITE" id="PS50405">
    <property type="entry name" value="GST_CTER"/>
    <property type="match status" value="1"/>
</dbReference>
<dbReference type="SFLD" id="SFLDG00358">
    <property type="entry name" value="Main_(cytGST)"/>
    <property type="match status" value="1"/>
</dbReference>
<keyword evidence="9" id="KW-1185">Reference proteome</keyword>
<dbReference type="CDD" id="cd03044">
    <property type="entry name" value="GST_N_EF1Bgamma"/>
    <property type="match status" value="1"/>
</dbReference>
<comment type="caution">
    <text evidence="8">The sequence shown here is derived from an EMBL/GenBank/DDBJ whole genome shotgun (WGS) entry which is preliminary data.</text>
</comment>
<dbReference type="FunFam" id="3.40.30.10:FF:000142">
    <property type="entry name" value="Elongation factor 1 gamma"/>
    <property type="match status" value="1"/>
</dbReference>
<sequence>MSFGSLYSYAGNPRTTALLAVAKANALDVDIIDVKPGDAKLVEKFPMGKIPGFVGSDGFVLHETNAIAIYCKFKNQNEKTTLLGKTKADYATILQWLSFANTEVLPTLGQWFGPLIGRVPYNKKTSEDAEKSFNTKVASYLESVLKTKTFLVGHRVTLADLVVAAHLSRGFEFVLGSEWRSQYPNITRYFETVVNQHIYKGVAGDAKLCEEPVKYTPPKKEEKPKADKPKAEKAPKKAAKKEDDDEEDEPLVPVEKKAAHPLAALPNGSLVMDEWKRQYSNEETREVALPWFFKNFDAEHYSVYRVDYKYNDELTLTFMSSNLITGFFSRLEASRKFLFGCALVAGESNNSVITGAFLVKGQEAEPAFDVAPDWESYKFTKLDVAKDDDKALIEDLWTWDKPVVVDGKTYEFADGKVFK</sequence>
<evidence type="ECO:0000313" key="8">
    <source>
        <dbReference type="EMBL" id="CCG83345.1"/>
    </source>
</evidence>
<dbReference type="Gene3D" id="1.20.1050.10">
    <property type="match status" value="1"/>
</dbReference>
<dbReference type="GO" id="GO:0005634">
    <property type="term" value="C:nucleus"/>
    <property type="evidence" value="ECO:0007669"/>
    <property type="project" value="TreeGrafter"/>
</dbReference>
<dbReference type="FunFam" id="3.30.70.1010:FF:000001">
    <property type="entry name" value="Elongation factor 1-gamma 1"/>
    <property type="match status" value="1"/>
</dbReference>
<dbReference type="SFLD" id="SFLDS00019">
    <property type="entry name" value="Glutathione_Transferase_(cytos"/>
    <property type="match status" value="1"/>
</dbReference>
<evidence type="ECO:0000256" key="1">
    <source>
        <dbReference type="ARBA" id="ARBA00022768"/>
    </source>
</evidence>
<dbReference type="VEuPathDB" id="FungiDB:TAPDE_003552"/>
<dbReference type="InterPro" id="IPR004046">
    <property type="entry name" value="GST_C"/>
</dbReference>
<keyword evidence="1 3" id="KW-0251">Elongation factor</keyword>
<feature type="domain" description="EF-1-gamma C-terminal" evidence="5">
    <location>
        <begin position="258"/>
        <end position="419"/>
    </location>
</feature>
<dbReference type="SUPFAM" id="SSF52833">
    <property type="entry name" value="Thioredoxin-like"/>
    <property type="match status" value="1"/>
</dbReference>
<dbReference type="Proteomes" id="UP000013776">
    <property type="component" value="Unassembled WGS sequence"/>
</dbReference>
<gene>
    <name evidence="8" type="ORF">TAPDE_003552</name>
</gene>
<dbReference type="SUPFAM" id="SSF89942">
    <property type="entry name" value="eEF1-gamma domain"/>
    <property type="match status" value="1"/>
</dbReference>
<dbReference type="InterPro" id="IPR040079">
    <property type="entry name" value="Glutathione_S-Trfase"/>
</dbReference>
<dbReference type="PROSITE" id="PS50404">
    <property type="entry name" value="GST_NTER"/>
    <property type="match status" value="1"/>
</dbReference>
<dbReference type="PANTHER" id="PTHR43986">
    <property type="entry name" value="ELONGATION FACTOR 1-GAMMA"/>
    <property type="match status" value="1"/>
</dbReference>
<dbReference type="eggNOG" id="KOG0867">
    <property type="taxonomic scope" value="Eukaryota"/>
</dbReference>
<dbReference type="GO" id="GO:0005737">
    <property type="term" value="C:cytoplasm"/>
    <property type="evidence" value="ECO:0007669"/>
    <property type="project" value="TreeGrafter"/>
</dbReference>
<dbReference type="Gene3D" id="3.30.70.1010">
    <property type="entry name" value="Translation elongation factor EF1B, gamma chain, conserved domain"/>
    <property type="match status" value="1"/>
</dbReference>
<dbReference type="InterPro" id="IPR001662">
    <property type="entry name" value="EF1B_G_C"/>
</dbReference>
<dbReference type="GO" id="GO:0003746">
    <property type="term" value="F:translation elongation factor activity"/>
    <property type="evidence" value="ECO:0007669"/>
    <property type="project" value="UniProtKB-UniRule"/>
</dbReference>
<dbReference type="InterPro" id="IPR010987">
    <property type="entry name" value="Glutathione-S-Trfase_C-like"/>
</dbReference>
<dbReference type="InterPro" id="IPR036249">
    <property type="entry name" value="Thioredoxin-like_sf"/>
</dbReference>
<dbReference type="STRING" id="1097556.R4XIZ5"/>
<name>R4XIZ5_TAPDE</name>
<dbReference type="InterPro" id="IPR050802">
    <property type="entry name" value="EF-GSTs"/>
</dbReference>
<feature type="domain" description="GST C-terminal" evidence="7">
    <location>
        <begin position="86"/>
        <end position="216"/>
    </location>
</feature>
<dbReference type="Pfam" id="PF00043">
    <property type="entry name" value="GST_C"/>
    <property type="match status" value="1"/>
</dbReference>
<feature type="compositionally biased region" description="Basic and acidic residues" evidence="4">
    <location>
        <begin position="214"/>
        <end position="235"/>
    </location>
</feature>
<evidence type="ECO:0000256" key="4">
    <source>
        <dbReference type="SAM" id="MobiDB-lite"/>
    </source>
</evidence>
<evidence type="ECO:0000256" key="3">
    <source>
        <dbReference type="PROSITE-ProRule" id="PRU00519"/>
    </source>
</evidence>
<feature type="domain" description="GST N-terminal" evidence="6">
    <location>
        <begin position="2"/>
        <end position="79"/>
    </location>
</feature>
<dbReference type="Pfam" id="PF00647">
    <property type="entry name" value="EF1G"/>
    <property type="match status" value="1"/>
</dbReference>
<feature type="region of interest" description="Disordered" evidence="4">
    <location>
        <begin position="214"/>
        <end position="251"/>
    </location>
</feature>